<keyword evidence="1" id="KW-1133">Transmembrane helix</keyword>
<evidence type="ECO:0000313" key="2">
    <source>
        <dbReference type="EMBL" id="MDQ9092398.1"/>
    </source>
</evidence>
<accession>A0ABU1BD23</accession>
<evidence type="ECO:0000256" key="1">
    <source>
        <dbReference type="SAM" id="Phobius"/>
    </source>
</evidence>
<evidence type="ECO:0000313" key="3">
    <source>
        <dbReference type="Proteomes" id="UP001226574"/>
    </source>
</evidence>
<keyword evidence="1" id="KW-0472">Membrane</keyword>
<feature type="transmembrane region" description="Helical" evidence="1">
    <location>
        <begin position="66"/>
        <end position="88"/>
    </location>
</feature>
<reference evidence="2 3" key="1">
    <citation type="submission" date="2023-08" db="EMBL/GenBank/DDBJ databases">
        <title>Pseudoalteromonas haloplanktis LL1 genome.</title>
        <authorList>
            <person name="Wu S."/>
        </authorList>
    </citation>
    <scope>NUCLEOTIDE SEQUENCE [LARGE SCALE GENOMIC DNA]</scope>
    <source>
        <strain evidence="2 3">LL1</strain>
    </source>
</reference>
<keyword evidence="1" id="KW-0812">Transmembrane</keyword>
<name>A0ABU1BD23_PSEHA</name>
<protein>
    <submittedName>
        <fullName evidence="2">Uncharacterized protein</fullName>
    </submittedName>
</protein>
<sequence>MLAKPIYESIPYFYIAFGSFCMVVSSALLPTALGVLLFFNGANIWRLRSNARRKDHQVNRIRANKNFYYYEFKPFLLLIVGILVMRWIPYKFMYPVGVMICCCGLLILFLRILNRRTRSLV</sequence>
<feature type="transmembrane region" description="Helical" evidence="1">
    <location>
        <begin position="12"/>
        <end position="45"/>
    </location>
</feature>
<dbReference type="Proteomes" id="UP001226574">
    <property type="component" value="Unassembled WGS sequence"/>
</dbReference>
<dbReference type="RefSeq" id="WP_309039177.1">
    <property type="nucleotide sequence ID" value="NZ_JAVIFY010000008.1"/>
</dbReference>
<feature type="transmembrane region" description="Helical" evidence="1">
    <location>
        <begin position="94"/>
        <end position="113"/>
    </location>
</feature>
<proteinExistence type="predicted"/>
<comment type="caution">
    <text evidence="2">The sequence shown here is derived from an EMBL/GenBank/DDBJ whole genome shotgun (WGS) entry which is preliminary data.</text>
</comment>
<keyword evidence="3" id="KW-1185">Reference proteome</keyword>
<gene>
    <name evidence="2" type="ORF">RC083_12445</name>
</gene>
<organism evidence="2 3">
    <name type="scientific">Pseudoalteromonas haloplanktis</name>
    <name type="common">Alteromonas haloplanktis</name>
    <dbReference type="NCBI Taxonomy" id="228"/>
    <lineage>
        <taxon>Bacteria</taxon>
        <taxon>Pseudomonadati</taxon>
        <taxon>Pseudomonadota</taxon>
        <taxon>Gammaproteobacteria</taxon>
        <taxon>Alteromonadales</taxon>
        <taxon>Pseudoalteromonadaceae</taxon>
        <taxon>Pseudoalteromonas</taxon>
    </lineage>
</organism>
<dbReference type="EMBL" id="JAVIFY010000008">
    <property type="protein sequence ID" value="MDQ9092398.1"/>
    <property type="molecule type" value="Genomic_DNA"/>
</dbReference>